<comment type="subcellular location">
    <subcellularLocation>
        <location evidence="1">Secreted</location>
    </subcellularLocation>
</comment>
<keyword evidence="4" id="KW-0732">Signal</keyword>
<feature type="compositionally biased region" description="Acidic residues" evidence="6">
    <location>
        <begin position="248"/>
        <end position="260"/>
    </location>
</feature>
<dbReference type="GO" id="GO:0016671">
    <property type="term" value="F:oxidoreductase activity, acting on a sulfur group of donors, disulfide as acceptor"/>
    <property type="evidence" value="ECO:0007669"/>
    <property type="project" value="InterPro"/>
</dbReference>
<reference evidence="8" key="1">
    <citation type="submission" date="2015-02" db="EMBL/GenBank/DDBJ databases">
        <authorList>
            <person name="Gon?alves P."/>
        </authorList>
    </citation>
    <scope>NUCLEOTIDE SEQUENCE [LARGE SCALE GENOMIC DNA]</scope>
</reference>
<keyword evidence="5" id="KW-0325">Glycoprotein</keyword>
<feature type="non-terminal residue" evidence="7">
    <location>
        <position position="1"/>
    </location>
</feature>
<keyword evidence="8" id="KW-1185">Reference proteome</keyword>
<evidence type="ECO:0000256" key="1">
    <source>
        <dbReference type="ARBA" id="ARBA00004613"/>
    </source>
</evidence>
<evidence type="ECO:0000256" key="5">
    <source>
        <dbReference type="ARBA" id="ARBA00023180"/>
    </source>
</evidence>
<evidence type="ECO:0000256" key="4">
    <source>
        <dbReference type="ARBA" id="ARBA00022729"/>
    </source>
</evidence>
<protein>
    <submittedName>
        <fullName evidence="7">SPOSA6832_04880-mRNA-1:cds</fullName>
    </submittedName>
</protein>
<comment type="similarity">
    <text evidence="2">Belongs to the GILT family.</text>
</comment>
<evidence type="ECO:0000256" key="2">
    <source>
        <dbReference type="ARBA" id="ARBA00005679"/>
    </source>
</evidence>
<feature type="compositionally biased region" description="Basic and acidic residues" evidence="6">
    <location>
        <begin position="236"/>
        <end position="247"/>
    </location>
</feature>
<proteinExistence type="inferred from homology"/>
<dbReference type="Pfam" id="PF03227">
    <property type="entry name" value="GILT"/>
    <property type="match status" value="1"/>
</dbReference>
<name>A0A0D6ET97_SPOSA</name>
<dbReference type="PANTHER" id="PTHR13234">
    <property type="entry name" value="GAMMA-INTERFERON INDUCIBLE LYSOSOMAL THIOL REDUCTASE GILT"/>
    <property type="match status" value="1"/>
</dbReference>
<feature type="compositionally biased region" description="Low complexity" evidence="6">
    <location>
        <begin position="1"/>
        <end position="15"/>
    </location>
</feature>
<feature type="region of interest" description="Disordered" evidence="6">
    <location>
        <begin position="1"/>
        <end position="30"/>
    </location>
</feature>
<dbReference type="InterPro" id="IPR004911">
    <property type="entry name" value="Interferon-induced_GILT"/>
</dbReference>
<dbReference type="GO" id="GO:0005576">
    <property type="term" value="C:extracellular region"/>
    <property type="evidence" value="ECO:0007669"/>
    <property type="project" value="UniProtKB-SubCell"/>
</dbReference>
<dbReference type="Proteomes" id="UP000243876">
    <property type="component" value="Unassembled WGS sequence"/>
</dbReference>
<sequence>PVFSSSPFVASSASAPPAPLSCPRDHARPGAPLQPTMRVLPLLSLLSLSAASPIQLPLLWPSPFPSSPRVNSTSTKVPLTLGVMSKCPDAEICETVMDRVLDTHTGGIGGGGKDEVVGDLVKLGLVFIAKCVFTLPTSERVRADLGSAARREQANETYGVSCMHGELECKGNVQQLCAIEHWGEESMGITKSCTVMLNGRKICIHDGVWKDCDAGHEVGDFVRQITDEWNRLNPKETEMEDAAREVAELDDEEDDEWELI</sequence>
<dbReference type="PANTHER" id="PTHR13234:SF8">
    <property type="entry name" value="GAMMA-INTERFERON-INDUCIBLE LYSOSOMAL THIOL REDUCTASE"/>
    <property type="match status" value="1"/>
</dbReference>
<dbReference type="EMBL" id="CENE01000043">
    <property type="protein sequence ID" value="CEQ43006.1"/>
    <property type="molecule type" value="Genomic_DNA"/>
</dbReference>
<evidence type="ECO:0000256" key="3">
    <source>
        <dbReference type="ARBA" id="ARBA00022525"/>
    </source>
</evidence>
<gene>
    <name evidence="7" type="primary">SPOSA6832_04880</name>
</gene>
<evidence type="ECO:0000313" key="7">
    <source>
        <dbReference type="EMBL" id="CEQ43006.1"/>
    </source>
</evidence>
<evidence type="ECO:0000256" key="6">
    <source>
        <dbReference type="SAM" id="MobiDB-lite"/>
    </source>
</evidence>
<accession>A0A0D6ET97</accession>
<dbReference type="OrthoDB" id="958254at2759"/>
<organism evidence="7 8">
    <name type="scientific">Sporidiobolus salmonicolor</name>
    <name type="common">Yeast-like fungus</name>
    <name type="synonym">Sporobolomyces salmonicolor</name>
    <dbReference type="NCBI Taxonomy" id="5005"/>
    <lineage>
        <taxon>Eukaryota</taxon>
        <taxon>Fungi</taxon>
        <taxon>Dikarya</taxon>
        <taxon>Basidiomycota</taxon>
        <taxon>Pucciniomycotina</taxon>
        <taxon>Microbotryomycetes</taxon>
        <taxon>Sporidiobolales</taxon>
        <taxon>Sporidiobolaceae</taxon>
        <taxon>Sporobolomyces</taxon>
    </lineage>
</organism>
<keyword evidence="3" id="KW-0964">Secreted</keyword>
<dbReference type="AlphaFoldDB" id="A0A0D6ET97"/>
<feature type="region of interest" description="Disordered" evidence="6">
    <location>
        <begin position="236"/>
        <end position="260"/>
    </location>
</feature>
<evidence type="ECO:0000313" key="8">
    <source>
        <dbReference type="Proteomes" id="UP000243876"/>
    </source>
</evidence>